<proteinExistence type="predicted"/>
<dbReference type="InterPro" id="IPR020288">
    <property type="entry name" value="Sheath_initiator"/>
</dbReference>
<dbReference type="RefSeq" id="WP_237234618.1">
    <property type="nucleotide sequence ID" value="NZ_CP006569.1"/>
</dbReference>
<dbReference type="AlphaFoldDB" id="W0I0B3"/>
<dbReference type="EMBL" id="CP006569">
    <property type="protein sequence ID" value="AHF77888.1"/>
    <property type="molecule type" value="Genomic_DNA"/>
</dbReference>
<evidence type="ECO:0000313" key="1">
    <source>
        <dbReference type="EMBL" id="AHF77888.1"/>
    </source>
</evidence>
<accession>W0I0B3</accession>
<sequence length="133" mass="14963">MFTIGNAEAHPGGLFIAGMTMIDIKITDGKIVFQSGDLQYVDGAERVRQQIEFRLSLFRGEWFLDADFGTPYFQSILGKHLTINGAINALRAEILAIDGVTGLKDFTWDLDRKNRLLTVEFEAQTDYGLIQYP</sequence>
<name>W0I0B3_9GAMM</name>
<dbReference type="Pfam" id="PF10934">
    <property type="entry name" value="Sheath_initiator"/>
    <property type="match status" value="1"/>
</dbReference>
<gene>
    <name evidence="1" type="ORF">Sant_2875</name>
</gene>
<dbReference type="KEGG" id="sod:Sant_2875"/>
<keyword evidence="2" id="KW-1185">Reference proteome</keyword>
<protein>
    <submittedName>
        <fullName evidence="1">Phage protein</fullName>
    </submittedName>
</protein>
<reference evidence="1 2" key="1">
    <citation type="journal article" date="2014" name="Genome Biol. Evol.">
        <title>Genome degeneration and adaptation in a nascent stage of symbiosis.</title>
        <authorList>
            <person name="Oakeson K.F."/>
            <person name="Gil R."/>
            <person name="Clayton A.L."/>
            <person name="Dunn D.M."/>
            <person name="von Niederhausern A.C."/>
            <person name="Hamil C."/>
            <person name="Aoyagi A."/>
            <person name="Duval B."/>
            <person name="Baca A."/>
            <person name="Silva F.J."/>
            <person name="Vallier A."/>
            <person name="Jackson D.G."/>
            <person name="Latorre A."/>
            <person name="Weiss R.B."/>
            <person name="Heddi A."/>
            <person name="Moya A."/>
            <person name="Dale C."/>
        </authorList>
    </citation>
    <scope>NUCLEOTIDE SEQUENCE [LARGE SCALE GENOMIC DNA]</scope>
    <source>
        <strain evidence="1 2">HS1</strain>
    </source>
</reference>
<evidence type="ECO:0000313" key="2">
    <source>
        <dbReference type="Proteomes" id="UP000019028"/>
    </source>
</evidence>
<organism evidence="1 2">
    <name type="scientific">Sodalis praecaptivus</name>
    <dbReference type="NCBI Taxonomy" id="1239307"/>
    <lineage>
        <taxon>Bacteria</taxon>
        <taxon>Pseudomonadati</taxon>
        <taxon>Pseudomonadota</taxon>
        <taxon>Gammaproteobacteria</taxon>
        <taxon>Enterobacterales</taxon>
        <taxon>Bruguierivoracaceae</taxon>
        <taxon>Sodalis</taxon>
    </lineage>
</organism>
<dbReference type="HOGENOM" id="CLU_142920_1_0_6"/>
<dbReference type="Proteomes" id="UP000019028">
    <property type="component" value="Chromosome"/>
</dbReference>